<accession>A0A8H6PIS4</accession>
<feature type="signal peptide" evidence="1">
    <location>
        <begin position="1"/>
        <end position="21"/>
    </location>
</feature>
<proteinExistence type="predicted"/>
<dbReference type="AlphaFoldDB" id="A0A8H6PIS4"/>
<dbReference type="EMBL" id="JACBAD010000834">
    <property type="protein sequence ID" value="KAF7146838.1"/>
    <property type="molecule type" value="Genomic_DNA"/>
</dbReference>
<organism evidence="2 3">
    <name type="scientific">Aspergillus hiratsukae</name>
    <dbReference type="NCBI Taxonomy" id="1194566"/>
    <lineage>
        <taxon>Eukaryota</taxon>
        <taxon>Fungi</taxon>
        <taxon>Dikarya</taxon>
        <taxon>Ascomycota</taxon>
        <taxon>Pezizomycotina</taxon>
        <taxon>Eurotiomycetes</taxon>
        <taxon>Eurotiomycetidae</taxon>
        <taxon>Eurotiales</taxon>
        <taxon>Aspergillaceae</taxon>
        <taxon>Aspergillus</taxon>
        <taxon>Aspergillus subgen. Fumigati</taxon>
    </lineage>
</organism>
<evidence type="ECO:0000313" key="3">
    <source>
        <dbReference type="Proteomes" id="UP000630445"/>
    </source>
</evidence>
<comment type="caution">
    <text evidence="2">The sequence shown here is derived from an EMBL/GenBank/DDBJ whole genome shotgun (WGS) entry which is preliminary data.</text>
</comment>
<evidence type="ECO:0000313" key="2">
    <source>
        <dbReference type="EMBL" id="KAF7146838.1"/>
    </source>
</evidence>
<gene>
    <name evidence="2" type="ORF">CNMCM5793_001010</name>
</gene>
<keyword evidence="3" id="KW-1185">Reference proteome</keyword>
<dbReference type="Proteomes" id="UP000630445">
    <property type="component" value="Unassembled WGS sequence"/>
</dbReference>
<reference evidence="2" key="1">
    <citation type="submission" date="2020-06" db="EMBL/GenBank/DDBJ databases">
        <title>Draft genome sequences of strains closely related to Aspergillus parafelis and Aspergillus hiratsukae.</title>
        <authorList>
            <person name="Dos Santos R.A.C."/>
            <person name="Rivero-Menendez O."/>
            <person name="Steenwyk J.L."/>
            <person name="Mead M.E."/>
            <person name="Goldman G.H."/>
            <person name="Alastruey-Izquierdo A."/>
            <person name="Rokas A."/>
        </authorList>
    </citation>
    <scope>NUCLEOTIDE SEQUENCE</scope>
    <source>
        <strain evidence="2">CNM-CM5793</strain>
    </source>
</reference>
<name>A0A8H6PIS4_9EURO</name>
<protein>
    <submittedName>
        <fullName evidence="2">Uncharacterized protein</fullName>
    </submittedName>
</protein>
<feature type="chain" id="PRO_5034210097" evidence="1">
    <location>
        <begin position="22"/>
        <end position="72"/>
    </location>
</feature>
<sequence>MARISLALALACAVSSAAAAAAQIDLAKARPRALSQARSPARGLKVWPKTQARKARGFWAKPVGSRQEPVFA</sequence>
<evidence type="ECO:0000256" key="1">
    <source>
        <dbReference type="SAM" id="SignalP"/>
    </source>
</evidence>
<keyword evidence="1" id="KW-0732">Signal</keyword>